<organism evidence="16 17">
    <name type="scientific">Parambassis ranga</name>
    <name type="common">Indian glassy fish</name>
    <dbReference type="NCBI Taxonomy" id="210632"/>
    <lineage>
        <taxon>Eukaryota</taxon>
        <taxon>Metazoa</taxon>
        <taxon>Chordata</taxon>
        <taxon>Craniata</taxon>
        <taxon>Vertebrata</taxon>
        <taxon>Euteleostomi</taxon>
        <taxon>Actinopterygii</taxon>
        <taxon>Neopterygii</taxon>
        <taxon>Teleostei</taxon>
        <taxon>Neoteleostei</taxon>
        <taxon>Acanthomorphata</taxon>
        <taxon>Ovalentaria</taxon>
        <taxon>Ambassidae</taxon>
        <taxon>Parambassis</taxon>
    </lineage>
</organism>
<name>A0A6P7IVA8_9TELE</name>
<dbReference type="Gene3D" id="2.60.40.60">
    <property type="entry name" value="Cadherins"/>
    <property type="match status" value="5"/>
</dbReference>
<dbReference type="PANTHER" id="PTHR24027">
    <property type="entry name" value="CADHERIN-23"/>
    <property type="match status" value="1"/>
</dbReference>
<dbReference type="PROSITE" id="PS50268">
    <property type="entry name" value="CADHERIN_2"/>
    <property type="match status" value="5"/>
</dbReference>
<dbReference type="OrthoDB" id="9045962at2759"/>
<dbReference type="GO" id="GO:0016477">
    <property type="term" value="P:cell migration"/>
    <property type="evidence" value="ECO:0007669"/>
    <property type="project" value="TreeGrafter"/>
</dbReference>
<feature type="domain" description="Cadherin" evidence="15">
    <location>
        <begin position="398"/>
        <end position="505"/>
    </location>
</feature>
<dbReference type="GO" id="GO:0007156">
    <property type="term" value="P:homophilic cell adhesion via plasma membrane adhesion molecules"/>
    <property type="evidence" value="ECO:0007669"/>
    <property type="project" value="InterPro"/>
</dbReference>
<dbReference type="PROSITE" id="PS00232">
    <property type="entry name" value="CADHERIN_1"/>
    <property type="match status" value="2"/>
</dbReference>
<gene>
    <name evidence="17" type="primary">LOC114438407</name>
</gene>
<evidence type="ECO:0000313" key="17">
    <source>
        <dbReference type="RefSeq" id="XP_028265519.1"/>
    </source>
</evidence>
<evidence type="ECO:0000256" key="5">
    <source>
        <dbReference type="ARBA" id="ARBA00022729"/>
    </source>
</evidence>
<accession>A0A6P7IVA8</accession>
<evidence type="ECO:0000256" key="8">
    <source>
        <dbReference type="ARBA" id="ARBA00022889"/>
    </source>
</evidence>
<dbReference type="FunFam" id="2.60.40.60:FF:000011">
    <property type="entry name" value="Cadherin 1"/>
    <property type="match status" value="1"/>
</dbReference>
<keyword evidence="2" id="KW-1003">Cell membrane</keyword>
<dbReference type="Proteomes" id="UP000515145">
    <property type="component" value="Chromosome 7"/>
</dbReference>
<dbReference type="GO" id="GO:0044331">
    <property type="term" value="P:cell-cell adhesion mediated by cadherin"/>
    <property type="evidence" value="ECO:0007669"/>
    <property type="project" value="TreeGrafter"/>
</dbReference>
<keyword evidence="9 13" id="KW-1133">Transmembrane helix</keyword>
<feature type="domain" description="Cadherin" evidence="15">
    <location>
        <begin position="262"/>
        <end position="397"/>
    </location>
</feature>
<dbReference type="PANTHER" id="PTHR24027:SF433">
    <property type="entry name" value="CADHERIN 27-RELATED"/>
    <property type="match status" value="1"/>
</dbReference>
<keyword evidence="4" id="KW-0479">Metal-binding</keyword>
<evidence type="ECO:0000313" key="16">
    <source>
        <dbReference type="Proteomes" id="UP000515145"/>
    </source>
</evidence>
<dbReference type="GO" id="GO:0034332">
    <property type="term" value="P:adherens junction organization"/>
    <property type="evidence" value="ECO:0007669"/>
    <property type="project" value="TreeGrafter"/>
</dbReference>
<feature type="transmembrane region" description="Helical" evidence="13">
    <location>
        <begin position="617"/>
        <end position="641"/>
    </location>
</feature>
<evidence type="ECO:0000256" key="10">
    <source>
        <dbReference type="ARBA" id="ARBA00023136"/>
    </source>
</evidence>
<evidence type="ECO:0000256" key="13">
    <source>
        <dbReference type="SAM" id="Phobius"/>
    </source>
</evidence>
<dbReference type="CDD" id="cd11304">
    <property type="entry name" value="Cadherin_repeat"/>
    <property type="match status" value="3"/>
</dbReference>
<evidence type="ECO:0000256" key="11">
    <source>
        <dbReference type="ARBA" id="ARBA00023180"/>
    </source>
</evidence>
<dbReference type="GO" id="GO:0000902">
    <property type="term" value="P:cell morphogenesis"/>
    <property type="evidence" value="ECO:0007669"/>
    <property type="project" value="TreeGrafter"/>
</dbReference>
<dbReference type="GO" id="GO:0008013">
    <property type="term" value="F:beta-catenin binding"/>
    <property type="evidence" value="ECO:0007669"/>
    <property type="project" value="TreeGrafter"/>
</dbReference>
<keyword evidence="3 13" id="KW-0812">Transmembrane</keyword>
<dbReference type="GO" id="GO:0007043">
    <property type="term" value="P:cell-cell junction assembly"/>
    <property type="evidence" value="ECO:0007669"/>
    <property type="project" value="TreeGrafter"/>
</dbReference>
<dbReference type="GO" id="GO:0005912">
    <property type="term" value="C:adherens junction"/>
    <property type="evidence" value="ECO:0007669"/>
    <property type="project" value="TreeGrafter"/>
</dbReference>
<keyword evidence="7 12" id="KW-0106">Calcium</keyword>
<evidence type="ECO:0000256" key="7">
    <source>
        <dbReference type="ARBA" id="ARBA00022837"/>
    </source>
</evidence>
<evidence type="ECO:0000256" key="9">
    <source>
        <dbReference type="ARBA" id="ARBA00022989"/>
    </source>
</evidence>
<dbReference type="InterPro" id="IPR020894">
    <property type="entry name" value="Cadherin_CS"/>
</dbReference>
<sequence>MEIMHLCLLVMTCLGVHGSSSEVLQRNKRNWIIDSFEIDEGNVEKFPYSLGLIKVEKNLTQYKIRGPGVDEEPKGILQINEDTGEITVCKPVDYEEYQSFTLTFLAVNKENNMVIDTQLGIEITIKDANDNPPIFDQITYKVSIKESTQQGTDVITVKATDADSSEAFKNISFSIVSVEPRPEQLEFFLQRSSQNTATISFKGCLDHEKAERYSLKLQARDHGPKPLSGNCTVIIDIEDGNNHLPVIKQQKGPARVKEGEKGVLVTRLQVTDEDTKGTEAWRAKYKIQGDTSNKFKITTDPETNEGLLCVEEPLNFEQGPVLNITITVENDIPYYSCKVEKRTYTGLWEVIIVTGAAGSGTMVGGSSGFIVDATGKQGSSTHQVTVTVVDVNEPPDFKEKNKTAQLLENKKPGQHLATFTATDPDITSANTFKYIKGEDPADWVTVDAETGRVTTSKIIDHESPHVKDSVYVVTVYAVDDGKPPATGTATLSIHITDENDHAPTLAVSTIDMCQSEEPSMANVTVLDLDKEPYGGPFNFKLHGEVEGKWRVDPEQGYTFYLVKEKTVHSGHHELAVEVSDRQGNAAVHNLMVTVCNCPDNVPSMPSCQRQRATGSTLGAGTLMVIFFTLLLFLGMLPLCFFCMCKPERITITFDPVESLMMSNSEIPGNDCMIIPLPLNGSGNGEQTETKTFTATDQQAYECRQNLKWLLTGSENEDFQSIHAPLMELRHHKRHWGSQPRRRYDSSVSMRNAAADGNAAYMSRSASSTIGKRHFSKHWLQQLDTLDEDRHYKLLLEVMTGMLYKLQEPSQELYDYEPHVYAEEGAEDCTYELDAISIPDVSFDPDMDLDVRFSTLASVCMPSDSTAYSTTTSYSSFDWTVTKSNQTTATMEIKSIKF</sequence>
<evidence type="ECO:0000256" key="3">
    <source>
        <dbReference type="ARBA" id="ARBA00022692"/>
    </source>
</evidence>
<dbReference type="SMART" id="SM00112">
    <property type="entry name" value="CA"/>
    <property type="match status" value="5"/>
</dbReference>
<dbReference type="AlphaFoldDB" id="A0A6P7IVA8"/>
<proteinExistence type="predicted"/>
<dbReference type="GO" id="GO:0016339">
    <property type="term" value="P:calcium-dependent cell-cell adhesion via plasma membrane cell adhesion molecules"/>
    <property type="evidence" value="ECO:0007669"/>
    <property type="project" value="TreeGrafter"/>
</dbReference>
<reference evidence="17" key="1">
    <citation type="submission" date="2025-08" db="UniProtKB">
        <authorList>
            <consortium name="RefSeq"/>
        </authorList>
    </citation>
    <scope>IDENTIFICATION</scope>
</reference>
<evidence type="ECO:0000256" key="14">
    <source>
        <dbReference type="SAM" id="SignalP"/>
    </source>
</evidence>
<dbReference type="InterPro" id="IPR015919">
    <property type="entry name" value="Cadherin-like_sf"/>
</dbReference>
<evidence type="ECO:0000256" key="1">
    <source>
        <dbReference type="ARBA" id="ARBA00004251"/>
    </source>
</evidence>
<keyword evidence="6" id="KW-0677">Repeat</keyword>
<dbReference type="GO" id="GO:0045296">
    <property type="term" value="F:cadherin binding"/>
    <property type="evidence" value="ECO:0007669"/>
    <property type="project" value="TreeGrafter"/>
</dbReference>
<evidence type="ECO:0000256" key="6">
    <source>
        <dbReference type="ARBA" id="ARBA00022737"/>
    </source>
</evidence>
<feature type="domain" description="Cadherin" evidence="15">
    <location>
        <begin position="62"/>
        <end position="135"/>
    </location>
</feature>
<dbReference type="GeneID" id="114438407"/>
<protein>
    <submittedName>
        <fullName evidence="17">B-cadherin-like isoform X1</fullName>
    </submittedName>
</protein>
<dbReference type="FunFam" id="2.60.40.60:FF:000158">
    <property type="entry name" value="Dachsous cadherin-related 1"/>
    <property type="match status" value="1"/>
</dbReference>
<keyword evidence="11" id="KW-0325">Glycoprotein</keyword>
<keyword evidence="5 14" id="KW-0732">Signal</keyword>
<feature type="domain" description="Cadherin" evidence="15">
    <location>
        <begin position="136"/>
        <end position="247"/>
    </location>
</feature>
<dbReference type="InterPro" id="IPR039808">
    <property type="entry name" value="Cadherin"/>
</dbReference>
<keyword evidence="10 13" id="KW-0472">Membrane</keyword>
<dbReference type="PRINTS" id="PR00205">
    <property type="entry name" value="CADHERIN"/>
</dbReference>
<dbReference type="FunFam" id="2.60.40.60:FF:000095">
    <property type="entry name" value="Cadherin 13"/>
    <property type="match status" value="1"/>
</dbReference>
<dbReference type="RefSeq" id="XP_028265519.1">
    <property type="nucleotide sequence ID" value="XM_028409718.1"/>
</dbReference>
<feature type="chain" id="PRO_5028400562" evidence="14">
    <location>
        <begin position="19"/>
        <end position="897"/>
    </location>
</feature>
<evidence type="ECO:0000256" key="4">
    <source>
        <dbReference type="ARBA" id="ARBA00022723"/>
    </source>
</evidence>
<evidence type="ECO:0000259" key="15">
    <source>
        <dbReference type="PROSITE" id="PS50268"/>
    </source>
</evidence>
<dbReference type="InParanoid" id="A0A6P7IVA8"/>
<feature type="signal peptide" evidence="14">
    <location>
        <begin position="1"/>
        <end position="18"/>
    </location>
</feature>
<keyword evidence="16" id="KW-1185">Reference proteome</keyword>
<evidence type="ECO:0000256" key="2">
    <source>
        <dbReference type="ARBA" id="ARBA00022475"/>
    </source>
</evidence>
<dbReference type="SUPFAM" id="SSF49313">
    <property type="entry name" value="Cadherin-like"/>
    <property type="match status" value="5"/>
</dbReference>
<dbReference type="GO" id="GO:0016342">
    <property type="term" value="C:catenin complex"/>
    <property type="evidence" value="ECO:0007669"/>
    <property type="project" value="TreeGrafter"/>
</dbReference>
<feature type="domain" description="Cadherin" evidence="15">
    <location>
        <begin position="504"/>
        <end position="604"/>
    </location>
</feature>
<evidence type="ECO:0000256" key="12">
    <source>
        <dbReference type="PROSITE-ProRule" id="PRU00043"/>
    </source>
</evidence>
<dbReference type="InterPro" id="IPR002126">
    <property type="entry name" value="Cadherin-like_dom"/>
</dbReference>
<dbReference type="Pfam" id="PF00028">
    <property type="entry name" value="Cadherin"/>
    <property type="match status" value="4"/>
</dbReference>
<dbReference type="GO" id="GO:0005509">
    <property type="term" value="F:calcium ion binding"/>
    <property type="evidence" value="ECO:0007669"/>
    <property type="project" value="UniProtKB-UniRule"/>
</dbReference>
<keyword evidence="8" id="KW-0130">Cell adhesion</keyword>
<comment type="subcellular location">
    <subcellularLocation>
        <location evidence="1">Cell membrane</location>
        <topology evidence="1">Single-pass type I membrane protein</topology>
    </subcellularLocation>
</comment>